<evidence type="ECO:0000313" key="8">
    <source>
        <dbReference type="Proteomes" id="UP000094801"/>
    </source>
</evidence>
<keyword evidence="4 5" id="KW-0862">Zinc</keyword>
<dbReference type="EMBL" id="KV453847">
    <property type="protein sequence ID" value="ODV88141.1"/>
    <property type="molecule type" value="Genomic_DNA"/>
</dbReference>
<evidence type="ECO:0000256" key="1">
    <source>
        <dbReference type="ARBA" id="ARBA00022603"/>
    </source>
</evidence>
<gene>
    <name evidence="7" type="ORF">CANARDRAFT_5440</name>
</gene>
<evidence type="ECO:0000256" key="5">
    <source>
        <dbReference type="PROSITE-ProRule" id="PRU00333"/>
    </source>
</evidence>
<dbReference type="InterPro" id="IPR036589">
    <property type="entry name" value="HCY_dom_sf"/>
</dbReference>
<keyword evidence="2 5" id="KW-0808">Transferase</keyword>
<dbReference type="InterPro" id="IPR003726">
    <property type="entry name" value="HCY_dom"/>
</dbReference>
<keyword evidence="3 5" id="KW-0479">Metal-binding</keyword>
<dbReference type="PROSITE" id="PS50970">
    <property type="entry name" value="HCY"/>
    <property type="match status" value="1"/>
</dbReference>
<dbReference type="GO" id="GO:0008898">
    <property type="term" value="F:S-adenosylmethionine-homocysteine S-methyltransferase activity"/>
    <property type="evidence" value="ECO:0007669"/>
    <property type="project" value="TreeGrafter"/>
</dbReference>
<evidence type="ECO:0000259" key="6">
    <source>
        <dbReference type="PROSITE" id="PS50970"/>
    </source>
</evidence>
<protein>
    <recommendedName>
        <fullName evidence="6">Hcy-binding domain-containing protein</fullName>
    </recommendedName>
</protein>
<dbReference type="GO" id="GO:0033528">
    <property type="term" value="P:S-methylmethionine cycle"/>
    <property type="evidence" value="ECO:0007669"/>
    <property type="project" value="TreeGrafter"/>
</dbReference>
<name>A0A1E4T8T5_9ASCO</name>
<dbReference type="PANTHER" id="PTHR46015">
    <property type="entry name" value="ZGC:172121"/>
    <property type="match status" value="1"/>
</dbReference>
<sequence>MTSIKSLLSERPLLLDGATGTELENRGVNVNDKLWSGIAILSNPDEIYKLHLDYLKSGADLLLTSTYQLSKPALIEKGLNPEDLYEKSIELAHKAQQAYLKDTGKQTYIAGSVGPYGAYLANGSEYTGDYEGVTYEQLKQFHSDRMKYLFESSKIDIIAFETIPSLDEVKVLTEMINELNFKSNTKKPYYLSLSTNHDVQLADGTSIKKVLEFINDNADEQLLAIGSNCCSLLNTTKIVDTLTAEFDHFSNLKKMKIVLYPNSGEVYDGIAKTWSIDPLLKSPDLTLALTEKAREWIAIGNVGIIGGCCRTGPKDIASLRKFIDSSL</sequence>
<dbReference type="InterPro" id="IPR051486">
    <property type="entry name" value="Hcy_S-methyltransferase"/>
</dbReference>
<evidence type="ECO:0000256" key="4">
    <source>
        <dbReference type="ARBA" id="ARBA00022833"/>
    </source>
</evidence>
<dbReference type="Proteomes" id="UP000094801">
    <property type="component" value="Unassembled WGS sequence"/>
</dbReference>
<dbReference type="GO" id="GO:0008270">
    <property type="term" value="F:zinc ion binding"/>
    <property type="evidence" value="ECO:0007669"/>
    <property type="project" value="InterPro"/>
</dbReference>
<feature type="binding site" evidence="5">
    <location>
        <position position="309"/>
    </location>
    <ligand>
        <name>Zn(2+)</name>
        <dbReference type="ChEBI" id="CHEBI:29105"/>
    </ligand>
</feature>
<evidence type="ECO:0000256" key="2">
    <source>
        <dbReference type="ARBA" id="ARBA00022679"/>
    </source>
</evidence>
<dbReference type="Pfam" id="PF02574">
    <property type="entry name" value="S-methyl_trans"/>
    <property type="match status" value="1"/>
</dbReference>
<proteinExistence type="predicted"/>
<evidence type="ECO:0000256" key="3">
    <source>
        <dbReference type="ARBA" id="ARBA00022723"/>
    </source>
</evidence>
<dbReference type="STRING" id="983967.A0A1E4T8T5"/>
<accession>A0A1E4T8T5</accession>
<dbReference type="GO" id="GO:0009086">
    <property type="term" value="P:methionine biosynthetic process"/>
    <property type="evidence" value="ECO:0007669"/>
    <property type="project" value="InterPro"/>
</dbReference>
<feature type="domain" description="Hcy-binding" evidence="6">
    <location>
        <begin position="1"/>
        <end position="323"/>
    </location>
</feature>
<keyword evidence="1 5" id="KW-0489">Methyltransferase</keyword>
<feature type="binding site" evidence="5">
    <location>
        <position position="229"/>
    </location>
    <ligand>
        <name>Zn(2+)</name>
        <dbReference type="ChEBI" id="CHEBI:29105"/>
    </ligand>
</feature>
<dbReference type="PANTHER" id="PTHR46015:SF1">
    <property type="entry name" value="HOMOCYSTEINE S-METHYLTRANSFERASE-LIKE ISOFORM 1"/>
    <property type="match status" value="1"/>
</dbReference>
<dbReference type="AlphaFoldDB" id="A0A1E4T8T5"/>
<keyword evidence="8" id="KW-1185">Reference proteome</keyword>
<dbReference type="GO" id="GO:0032259">
    <property type="term" value="P:methylation"/>
    <property type="evidence" value="ECO:0007669"/>
    <property type="project" value="UniProtKB-KW"/>
</dbReference>
<dbReference type="Gene3D" id="3.20.20.330">
    <property type="entry name" value="Homocysteine-binding-like domain"/>
    <property type="match status" value="1"/>
</dbReference>
<feature type="binding site" evidence="5">
    <location>
        <position position="308"/>
    </location>
    <ligand>
        <name>Zn(2+)</name>
        <dbReference type="ChEBI" id="CHEBI:29105"/>
    </ligand>
</feature>
<comment type="cofactor">
    <cofactor evidence="5">
        <name>Zn(2+)</name>
        <dbReference type="ChEBI" id="CHEBI:29105"/>
    </cofactor>
</comment>
<dbReference type="NCBIfam" id="NF007020">
    <property type="entry name" value="PRK09485.1"/>
    <property type="match status" value="1"/>
</dbReference>
<dbReference type="OrthoDB" id="261426at2759"/>
<dbReference type="SUPFAM" id="SSF82282">
    <property type="entry name" value="Homocysteine S-methyltransferase"/>
    <property type="match status" value="1"/>
</dbReference>
<organism evidence="7 8">
    <name type="scientific">[Candida] arabinofermentans NRRL YB-2248</name>
    <dbReference type="NCBI Taxonomy" id="983967"/>
    <lineage>
        <taxon>Eukaryota</taxon>
        <taxon>Fungi</taxon>
        <taxon>Dikarya</taxon>
        <taxon>Ascomycota</taxon>
        <taxon>Saccharomycotina</taxon>
        <taxon>Pichiomycetes</taxon>
        <taxon>Pichiales</taxon>
        <taxon>Pichiaceae</taxon>
        <taxon>Ogataea</taxon>
        <taxon>Ogataea/Candida clade</taxon>
    </lineage>
</organism>
<evidence type="ECO:0000313" key="7">
    <source>
        <dbReference type="EMBL" id="ODV88141.1"/>
    </source>
</evidence>
<reference evidence="8" key="1">
    <citation type="submission" date="2016-04" db="EMBL/GenBank/DDBJ databases">
        <title>Comparative genomics of biotechnologically important yeasts.</title>
        <authorList>
            <consortium name="DOE Joint Genome Institute"/>
            <person name="Riley R."/>
            <person name="Haridas S."/>
            <person name="Wolfe K.H."/>
            <person name="Lopes M.R."/>
            <person name="Hittinger C.T."/>
            <person name="Goker M."/>
            <person name="Salamov A."/>
            <person name="Wisecaver J."/>
            <person name="Long T.M."/>
            <person name="Aerts A.L."/>
            <person name="Barry K."/>
            <person name="Choi C."/>
            <person name="Clum A."/>
            <person name="Coughlan A.Y."/>
            <person name="Deshpande S."/>
            <person name="Douglass A.P."/>
            <person name="Hanson S.J."/>
            <person name="Klenk H.-P."/>
            <person name="Labutti K."/>
            <person name="Lapidus A."/>
            <person name="Lindquist E."/>
            <person name="Lipzen A."/>
            <person name="Meier-Kolthoff J.P."/>
            <person name="Ohm R.A."/>
            <person name="Otillar R.P."/>
            <person name="Pangilinan J."/>
            <person name="Peng Y."/>
            <person name="Rokas A."/>
            <person name="Rosa C.A."/>
            <person name="Scheuner C."/>
            <person name="Sibirny A.A."/>
            <person name="Slot J.C."/>
            <person name="Stielow J.B."/>
            <person name="Sun H."/>
            <person name="Kurtzman C.P."/>
            <person name="Blackwell M."/>
            <person name="Grigoriev I.V."/>
            <person name="Jeffries T.W."/>
        </authorList>
    </citation>
    <scope>NUCLEOTIDE SEQUENCE [LARGE SCALE GENOMIC DNA]</scope>
    <source>
        <strain evidence="8">NRRL YB-2248</strain>
    </source>
</reference>